<comment type="caution">
    <text evidence="2">The sequence shown here is derived from an EMBL/GenBank/DDBJ whole genome shotgun (WGS) entry which is preliminary data.</text>
</comment>
<dbReference type="CDD" id="cd10956">
    <property type="entry name" value="CE4_BH1302_like"/>
    <property type="match status" value="1"/>
</dbReference>
<gene>
    <name evidence="2" type="ORF">J2W69_003002</name>
</gene>
<reference evidence="2 3" key="1">
    <citation type="submission" date="2023-07" db="EMBL/GenBank/DDBJ databases">
        <title>Sorghum-associated microbial communities from plants grown in Nebraska, USA.</title>
        <authorList>
            <person name="Schachtman D."/>
        </authorList>
    </citation>
    <scope>NUCLEOTIDE SEQUENCE [LARGE SCALE GENOMIC DNA]</scope>
    <source>
        <strain evidence="2 3">4138</strain>
    </source>
</reference>
<evidence type="ECO:0000313" key="2">
    <source>
        <dbReference type="EMBL" id="MDR7122045.1"/>
    </source>
</evidence>
<dbReference type="EMBL" id="JAVDWR010000011">
    <property type="protein sequence ID" value="MDR7122045.1"/>
    <property type="molecule type" value="Genomic_DNA"/>
</dbReference>
<name>A0ABU1W254_9GAMM</name>
<proteinExistence type="predicted"/>
<accession>A0ABU1W254</accession>
<evidence type="ECO:0000259" key="1">
    <source>
        <dbReference type="PROSITE" id="PS51677"/>
    </source>
</evidence>
<dbReference type="Pfam" id="PF01522">
    <property type="entry name" value="Polysacc_deac_1"/>
    <property type="match status" value="1"/>
</dbReference>
<feature type="domain" description="NodB homology" evidence="1">
    <location>
        <begin position="45"/>
        <end position="227"/>
    </location>
</feature>
<keyword evidence="3" id="KW-1185">Reference proteome</keyword>
<dbReference type="SUPFAM" id="SSF88713">
    <property type="entry name" value="Glycoside hydrolase/deacetylase"/>
    <property type="match status" value="1"/>
</dbReference>
<organism evidence="2 3">
    <name type="scientific">Rheinheimera soli</name>
    <dbReference type="NCBI Taxonomy" id="443616"/>
    <lineage>
        <taxon>Bacteria</taxon>
        <taxon>Pseudomonadati</taxon>
        <taxon>Pseudomonadota</taxon>
        <taxon>Gammaproteobacteria</taxon>
        <taxon>Chromatiales</taxon>
        <taxon>Chromatiaceae</taxon>
        <taxon>Rheinheimera</taxon>
    </lineage>
</organism>
<dbReference type="PANTHER" id="PTHR10587">
    <property type="entry name" value="GLYCOSYL TRANSFERASE-RELATED"/>
    <property type="match status" value="1"/>
</dbReference>
<protein>
    <submittedName>
        <fullName evidence="2">Peptidoglycan/xylan/chitin deacetylase (PgdA/CDA1 family)</fullName>
    </submittedName>
</protein>
<dbReference type="RefSeq" id="WP_310279892.1">
    <property type="nucleotide sequence ID" value="NZ_JAVDWR010000011.1"/>
</dbReference>
<evidence type="ECO:0000313" key="3">
    <source>
        <dbReference type="Proteomes" id="UP001257909"/>
    </source>
</evidence>
<sequence>MLKTKLWLKLLLLLLVSFISLWQLSSSRQFQLFGELVHKADTEQKLVALTFDDGPTPHYTAGILQLLELYQVKATFFVTGAQTQRYMTQAKQIVAAGHQLGNHSWFHNRMLFMSLDDISREIEGTDHQIREAGFQGEILFRPPYGKKLLMLPWYLAQTNRTTVMWDLEPESYGDIADDPQAIASYVLENVQPGSIVLLHLMYKSREASRAALPLIIKGLKAKGYRMVTVSELLATQ</sequence>
<dbReference type="Gene3D" id="3.20.20.370">
    <property type="entry name" value="Glycoside hydrolase/deacetylase"/>
    <property type="match status" value="1"/>
</dbReference>
<dbReference type="PROSITE" id="PS51677">
    <property type="entry name" value="NODB"/>
    <property type="match status" value="1"/>
</dbReference>
<dbReference type="InterPro" id="IPR050248">
    <property type="entry name" value="Polysacc_deacetylase_ArnD"/>
</dbReference>
<dbReference type="Proteomes" id="UP001257909">
    <property type="component" value="Unassembled WGS sequence"/>
</dbReference>
<dbReference type="InterPro" id="IPR011330">
    <property type="entry name" value="Glyco_hydro/deAcase_b/a-brl"/>
</dbReference>
<dbReference type="PANTHER" id="PTHR10587:SF125">
    <property type="entry name" value="POLYSACCHARIDE DEACETYLASE YHEN-RELATED"/>
    <property type="match status" value="1"/>
</dbReference>
<dbReference type="InterPro" id="IPR002509">
    <property type="entry name" value="NODB_dom"/>
</dbReference>